<accession>A0A0C9VD50</accession>
<gene>
    <name evidence="1" type="ORF">M422DRAFT_32620</name>
</gene>
<sequence length="61" mass="6725">MYIALYSRLSTLCIDSLCEAVQPSTGILQVPPIKETRGKYIPRSNLCQNNVARGVSKLTVN</sequence>
<evidence type="ECO:0000313" key="1">
    <source>
        <dbReference type="EMBL" id="KIJ39377.1"/>
    </source>
</evidence>
<organism evidence="1 2">
    <name type="scientific">Sphaerobolus stellatus (strain SS14)</name>
    <dbReference type="NCBI Taxonomy" id="990650"/>
    <lineage>
        <taxon>Eukaryota</taxon>
        <taxon>Fungi</taxon>
        <taxon>Dikarya</taxon>
        <taxon>Basidiomycota</taxon>
        <taxon>Agaricomycotina</taxon>
        <taxon>Agaricomycetes</taxon>
        <taxon>Phallomycetidae</taxon>
        <taxon>Geastrales</taxon>
        <taxon>Sphaerobolaceae</taxon>
        <taxon>Sphaerobolus</taxon>
    </lineage>
</organism>
<dbReference type="AlphaFoldDB" id="A0A0C9VD50"/>
<dbReference type="HOGENOM" id="CLU_2924220_0_0_1"/>
<dbReference type="Proteomes" id="UP000054279">
    <property type="component" value="Unassembled WGS sequence"/>
</dbReference>
<proteinExistence type="predicted"/>
<protein>
    <submittedName>
        <fullName evidence="1">Uncharacterized protein</fullName>
    </submittedName>
</protein>
<evidence type="ECO:0000313" key="2">
    <source>
        <dbReference type="Proteomes" id="UP000054279"/>
    </source>
</evidence>
<dbReference type="EMBL" id="KN837152">
    <property type="protein sequence ID" value="KIJ39377.1"/>
    <property type="molecule type" value="Genomic_DNA"/>
</dbReference>
<name>A0A0C9VD50_SPHS4</name>
<reference evidence="1 2" key="1">
    <citation type="submission" date="2014-06" db="EMBL/GenBank/DDBJ databases">
        <title>Evolutionary Origins and Diversification of the Mycorrhizal Mutualists.</title>
        <authorList>
            <consortium name="DOE Joint Genome Institute"/>
            <consortium name="Mycorrhizal Genomics Consortium"/>
            <person name="Kohler A."/>
            <person name="Kuo A."/>
            <person name="Nagy L.G."/>
            <person name="Floudas D."/>
            <person name="Copeland A."/>
            <person name="Barry K.W."/>
            <person name="Cichocki N."/>
            <person name="Veneault-Fourrey C."/>
            <person name="LaButti K."/>
            <person name="Lindquist E.A."/>
            <person name="Lipzen A."/>
            <person name="Lundell T."/>
            <person name="Morin E."/>
            <person name="Murat C."/>
            <person name="Riley R."/>
            <person name="Ohm R."/>
            <person name="Sun H."/>
            <person name="Tunlid A."/>
            <person name="Henrissat B."/>
            <person name="Grigoriev I.V."/>
            <person name="Hibbett D.S."/>
            <person name="Martin F."/>
        </authorList>
    </citation>
    <scope>NUCLEOTIDE SEQUENCE [LARGE SCALE GENOMIC DNA]</scope>
    <source>
        <strain evidence="1 2">SS14</strain>
    </source>
</reference>
<keyword evidence="2" id="KW-1185">Reference proteome</keyword>